<sequence length="244" mass="27390">MTREDLQGQALEIKEQPSRASASEAQGRILVAYGESVVWSLEAKACQTWFAFLSHFQAFWPQTIEFWHKDKGITAETWPKILRLASTVQSMSVKIIMKLGSQPDPPPRSILRSEPQILPNSHGGKGKSRIDEFTHVLTLVSRGFKSTQARFAPLEAQLSAAESFLTAETTYSNRKAYKICQTSTRSECYGYLAGLADQVEDKAADDVRRAYDEKVDIFNAADVIYTFFLPMDFADPMSSKFWGA</sequence>
<feature type="non-terminal residue" evidence="1">
    <location>
        <position position="1"/>
    </location>
</feature>
<reference evidence="1" key="1">
    <citation type="journal article" date="2020" name="BMC Genomics">
        <title>Correction to: Identification and distribution of gene clusters required for synthesis of sphingolipid metabolism inhibitors in diverse species of the filamentous fungus Fusarium.</title>
        <authorList>
            <person name="Kim H.S."/>
            <person name="Lohmar J.M."/>
            <person name="Busman M."/>
            <person name="Brown D.W."/>
            <person name="Naumann T.A."/>
            <person name="Divon H.H."/>
            <person name="Lysoe E."/>
            <person name="Uhlig S."/>
            <person name="Proctor R.H."/>
        </authorList>
    </citation>
    <scope>NUCLEOTIDE SEQUENCE</scope>
    <source>
        <strain evidence="1">NRRL 22465</strain>
    </source>
</reference>
<name>A0A8H4X5Z7_9HYPO</name>
<dbReference type="AlphaFoldDB" id="A0A8H4X5Z7"/>
<gene>
    <name evidence="1" type="ORF">FZEAL_10947</name>
</gene>
<evidence type="ECO:0000313" key="1">
    <source>
        <dbReference type="EMBL" id="KAF4963227.1"/>
    </source>
</evidence>
<protein>
    <submittedName>
        <fullName evidence="1">Uncharacterized protein</fullName>
    </submittedName>
</protein>
<accession>A0A8H4X5Z7</accession>
<dbReference type="OrthoDB" id="5286874at2759"/>
<organism evidence="1 2">
    <name type="scientific">Fusarium zealandicum</name>
    <dbReference type="NCBI Taxonomy" id="1053134"/>
    <lineage>
        <taxon>Eukaryota</taxon>
        <taxon>Fungi</taxon>
        <taxon>Dikarya</taxon>
        <taxon>Ascomycota</taxon>
        <taxon>Pezizomycotina</taxon>
        <taxon>Sordariomycetes</taxon>
        <taxon>Hypocreomycetidae</taxon>
        <taxon>Hypocreales</taxon>
        <taxon>Nectriaceae</taxon>
        <taxon>Fusarium</taxon>
        <taxon>Fusarium staphyleae species complex</taxon>
    </lineage>
</organism>
<dbReference type="Proteomes" id="UP000635477">
    <property type="component" value="Unassembled WGS sequence"/>
</dbReference>
<reference evidence="1" key="2">
    <citation type="submission" date="2020-05" db="EMBL/GenBank/DDBJ databases">
        <authorList>
            <person name="Kim H.-S."/>
            <person name="Proctor R.H."/>
            <person name="Brown D.W."/>
        </authorList>
    </citation>
    <scope>NUCLEOTIDE SEQUENCE</scope>
    <source>
        <strain evidence="1">NRRL 22465</strain>
    </source>
</reference>
<evidence type="ECO:0000313" key="2">
    <source>
        <dbReference type="Proteomes" id="UP000635477"/>
    </source>
</evidence>
<keyword evidence="2" id="KW-1185">Reference proteome</keyword>
<comment type="caution">
    <text evidence="1">The sequence shown here is derived from an EMBL/GenBank/DDBJ whole genome shotgun (WGS) entry which is preliminary data.</text>
</comment>
<proteinExistence type="predicted"/>
<dbReference type="EMBL" id="JABEYC010001648">
    <property type="protein sequence ID" value="KAF4963227.1"/>
    <property type="molecule type" value="Genomic_DNA"/>
</dbReference>